<dbReference type="PANTHER" id="PTHR36504">
    <property type="entry name" value="LIPOPOLYSACCHARIDE EXPORT SYSTEM PROTEIN LPTA"/>
    <property type="match status" value="1"/>
</dbReference>
<dbReference type="GO" id="GO:0043165">
    <property type="term" value="P:Gram-negative-bacterium-type cell outer membrane assembly"/>
    <property type="evidence" value="ECO:0007669"/>
    <property type="project" value="UniProtKB-UniRule"/>
</dbReference>
<keyword evidence="1 4" id="KW-0813">Transport</keyword>
<dbReference type="GO" id="GO:0009279">
    <property type="term" value="C:cell outer membrane"/>
    <property type="evidence" value="ECO:0007669"/>
    <property type="project" value="TreeGrafter"/>
</dbReference>
<dbReference type="HAMAP" id="MF_01914">
    <property type="entry name" value="LPS_assembly_LptA"/>
    <property type="match status" value="1"/>
</dbReference>
<dbReference type="Pfam" id="PF03968">
    <property type="entry name" value="LptD_N"/>
    <property type="match status" value="1"/>
</dbReference>
<dbReference type="GO" id="GO:0017089">
    <property type="term" value="F:glycolipid transfer activity"/>
    <property type="evidence" value="ECO:0007669"/>
    <property type="project" value="TreeGrafter"/>
</dbReference>
<evidence type="ECO:0000256" key="3">
    <source>
        <dbReference type="ARBA" id="ARBA00022764"/>
    </source>
</evidence>
<feature type="signal peptide" evidence="4">
    <location>
        <begin position="1"/>
        <end position="29"/>
    </location>
</feature>
<evidence type="ECO:0000259" key="6">
    <source>
        <dbReference type="Pfam" id="PF03968"/>
    </source>
</evidence>
<feature type="domain" description="Organic solvent tolerance-like N-terminal" evidence="6">
    <location>
        <begin position="40"/>
        <end position="157"/>
    </location>
</feature>
<evidence type="ECO:0000313" key="8">
    <source>
        <dbReference type="Proteomes" id="UP000542125"/>
    </source>
</evidence>
<dbReference type="EMBL" id="JACBYR010000001">
    <property type="protein sequence ID" value="NYE82016.1"/>
    <property type="molecule type" value="Genomic_DNA"/>
</dbReference>
<keyword evidence="8" id="KW-1185">Reference proteome</keyword>
<comment type="function">
    <text evidence="4">Involved in the assembly of lipopolysaccharide (LPS). Required for the translocation of LPS from the inner membrane to the outer membrane.</text>
</comment>
<dbReference type="PANTHER" id="PTHR36504:SF1">
    <property type="entry name" value="LIPOPOLYSACCHARIDE EXPORT SYSTEM PROTEIN LPTA"/>
    <property type="match status" value="1"/>
</dbReference>
<keyword evidence="2 4" id="KW-0732">Signal</keyword>
<proteinExistence type="inferred from homology"/>
<gene>
    <name evidence="4" type="primary">lptA</name>
    <name evidence="7" type="ORF">FHW18_001287</name>
</gene>
<reference evidence="7 8" key="1">
    <citation type="submission" date="2020-07" db="EMBL/GenBank/DDBJ databases">
        <title>Genomic Encyclopedia of Type Strains, Phase IV (KMG-V): Genome sequencing to study the core and pangenomes of soil and plant-associated prokaryotes.</title>
        <authorList>
            <person name="Whitman W."/>
        </authorList>
    </citation>
    <scope>NUCLEOTIDE SEQUENCE [LARGE SCALE GENOMIC DNA]</scope>
    <source>
        <strain evidence="7 8">SAS40</strain>
    </source>
</reference>
<dbReference type="GO" id="GO:0015920">
    <property type="term" value="P:lipopolysaccharide transport"/>
    <property type="evidence" value="ECO:0007669"/>
    <property type="project" value="UniProtKB-UniRule"/>
</dbReference>
<evidence type="ECO:0000256" key="1">
    <source>
        <dbReference type="ARBA" id="ARBA00022448"/>
    </source>
</evidence>
<dbReference type="GO" id="GO:0001530">
    <property type="term" value="F:lipopolysaccharide binding"/>
    <property type="evidence" value="ECO:0007669"/>
    <property type="project" value="InterPro"/>
</dbReference>
<organism evidence="7 8">
    <name type="scientific">Pigmentiphaga litoralis</name>
    <dbReference type="NCBI Taxonomy" id="516702"/>
    <lineage>
        <taxon>Bacteria</taxon>
        <taxon>Pseudomonadati</taxon>
        <taxon>Pseudomonadota</taxon>
        <taxon>Betaproteobacteria</taxon>
        <taxon>Burkholderiales</taxon>
        <taxon>Alcaligenaceae</taxon>
        <taxon>Pigmentiphaga</taxon>
    </lineage>
</organism>
<dbReference type="InterPro" id="IPR014340">
    <property type="entry name" value="LptA"/>
</dbReference>
<evidence type="ECO:0000256" key="2">
    <source>
        <dbReference type="ARBA" id="ARBA00022729"/>
    </source>
</evidence>
<dbReference type="NCBIfam" id="TIGR03002">
    <property type="entry name" value="outer_YhbN_LptA"/>
    <property type="match status" value="1"/>
</dbReference>
<comment type="caution">
    <text evidence="7">The sequence shown here is derived from an EMBL/GenBank/DDBJ whole genome shotgun (WGS) entry which is preliminary data.</text>
</comment>
<dbReference type="Gene3D" id="2.60.450.10">
    <property type="entry name" value="Lipopolysaccharide (LPS) transport protein A like domain"/>
    <property type="match status" value="1"/>
</dbReference>
<dbReference type="AlphaFoldDB" id="A0A7Y9IS27"/>
<keyword evidence="3 4" id="KW-0574">Periplasm</keyword>
<feature type="region of interest" description="Disordered" evidence="5">
    <location>
        <begin position="180"/>
        <end position="205"/>
    </location>
</feature>
<protein>
    <recommendedName>
        <fullName evidence="4">Lipopolysaccharide export system protein LptA</fullName>
    </recommendedName>
</protein>
<comment type="subcellular location">
    <subcellularLocation>
        <location evidence="4">Periplasm</location>
    </subcellularLocation>
</comment>
<evidence type="ECO:0000256" key="5">
    <source>
        <dbReference type="SAM" id="MobiDB-lite"/>
    </source>
</evidence>
<dbReference type="InterPro" id="IPR005653">
    <property type="entry name" value="OstA-like_N"/>
</dbReference>
<comment type="subunit">
    <text evidence="4">Component of the lipopolysaccharide transport and assembly complex.</text>
</comment>
<dbReference type="Proteomes" id="UP000542125">
    <property type="component" value="Unassembled WGS sequence"/>
</dbReference>
<dbReference type="InterPro" id="IPR052037">
    <property type="entry name" value="LPS_export_LptA"/>
</dbReference>
<feature type="chain" id="PRO_5031654164" description="Lipopolysaccharide export system protein LptA" evidence="4">
    <location>
        <begin position="30"/>
        <end position="205"/>
    </location>
</feature>
<comment type="similarity">
    <text evidence="4">Belongs to the LptA family.</text>
</comment>
<dbReference type="RefSeq" id="WP_179584489.1">
    <property type="nucleotide sequence ID" value="NZ_JACBYR010000001.1"/>
</dbReference>
<dbReference type="GO" id="GO:0030288">
    <property type="term" value="C:outer membrane-bounded periplasmic space"/>
    <property type="evidence" value="ECO:0007669"/>
    <property type="project" value="TreeGrafter"/>
</dbReference>
<evidence type="ECO:0000256" key="4">
    <source>
        <dbReference type="HAMAP-Rule" id="MF_01914"/>
    </source>
</evidence>
<name>A0A7Y9IS27_9BURK</name>
<sequence precursor="true">MPNLSFTRFAAQALIAIASVTLTAGAALAAKTDNQQPTLVDADSLRYDDLKQTSVFTGNVVLTKGSLTLRADRLELREDPEGFQHGVATATGSKLVFVRQRREGTDEYIEGEAERAEFDGRNDKIHFISRAVVKRLACEQVVDEVRGQQITYDQRAETYSANGGPRAATPNQRVRTVIQPRESGGAAQDNGCARPGAPAAAKGGR</sequence>
<accession>A0A7Y9IS27</accession>
<feature type="compositionally biased region" description="Low complexity" evidence="5">
    <location>
        <begin position="191"/>
        <end position="205"/>
    </location>
</feature>
<evidence type="ECO:0000313" key="7">
    <source>
        <dbReference type="EMBL" id="NYE82016.1"/>
    </source>
</evidence>